<sequence>MNNENQESASKPPLPARNNNDNLNPFHTDSNREINPFLQHDAKPLTVRQELAQWRQDLREQSLQRSRNSQHNSRLSTPSLGLFKSTLSRYSDHNVQGQRRDTQETRSSLHHSVSTPNVNYSSRIIHRTYHSNHNRQSNNTLSPPELPTRRPSTDNNTPNSRTASLPISSNRNRPTPPIPQQSNYSNQADDVLSLNPFEESELPPPAYNEIQRDTVINLAP</sequence>
<keyword evidence="3" id="KW-1185">Reference proteome</keyword>
<feature type="compositionally biased region" description="Basic residues" evidence="1">
    <location>
        <begin position="124"/>
        <end position="133"/>
    </location>
</feature>
<feature type="region of interest" description="Disordered" evidence="1">
    <location>
        <begin position="1"/>
        <end position="32"/>
    </location>
</feature>
<proteinExistence type="predicted"/>
<comment type="caution">
    <text evidence="2">The sequence shown here is derived from an EMBL/GenBank/DDBJ whole genome shotgun (WGS) entry which is preliminary data.</text>
</comment>
<dbReference type="AlphaFoldDB" id="A0A367JVS6"/>
<dbReference type="EMBL" id="PJQM01002605">
    <property type="protein sequence ID" value="RCH94084.1"/>
    <property type="molecule type" value="Genomic_DNA"/>
</dbReference>
<evidence type="ECO:0000313" key="3">
    <source>
        <dbReference type="Proteomes" id="UP000253551"/>
    </source>
</evidence>
<feature type="compositionally biased region" description="Polar residues" evidence="1">
    <location>
        <begin position="153"/>
        <end position="173"/>
    </location>
</feature>
<protein>
    <submittedName>
        <fullName evidence="2">Uncharacterized protein</fullName>
    </submittedName>
</protein>
<feature type="compositionally biased region" description="Polar residues" evidence="1">
    <location>
        <begin position="110"/>
        <end position="122"/>
    </location>
</feature>
<gene>
    <name evidence="2" type="ORF">CU098_007766</name>
</gene>
<evidence type="ECO:0000256" key="1">
    <source>
        <dbReference type="SAM" id="MobiDB-lite"/>
    </source>
</evidence>
<name>A0A367JVS6_RHIST</name>
<feature type="compositionally biased region" description="Polar residues" evidence="1">
    <location>
        <begin position="63"/>
        <end position="97"/>
    </location>
</feature>
<evidence type="ECO:0000313" key="2">
    <source>
        <dbReference type="EMBL" id="RCH94084.1"/>
    </source>
</evidence>
<dbReference type="OrthoDB" id="9942608at2759"/>
<organism evidence="2 3">
    <name type="scientific">Rhizopus stolonifer</name>
    <name type="common">Rhizopus nigricans</name>
    <dbReference type="NCBI Taxonomy" id="4846"/>
    <lineage>
        <taxon>Eukaryota</taxon>
        <taxon>Fungi</taxon>
        <taxon>Fungi incertae sedis</taxon>
        <taxon>Mucoromycota</taxon>
        <taxon>Mucoromycotina</taxon>
        <taxon>Mucoromycetes</taxon>
        <taxon>Mucorales</taxon>
        <taxon>Mucorineae</taxon>
        <taxon>Rhizopodaceae</taxon>
        <taxon>Rhizopus</taxon>
    </lineage>
</organism>
<feature type="region of interest" description="Disordered" evidence="1">
    <location>
        <begin position="59"/>
        <end position="220"/>
    </location>
</feature>
<dbReference type="Proteomes" id="UP000253551">
    <property type="component" value="Unassembled WGS sequence"/>
</dbReference>
<reference evidence="2 3" key="1">
    <citation type="journal article" date="2018" name="G3 (Bethesda)">
        <title>Phylogenetic and Phylogenomic Definition of Rhizopus Species.</title>
        <authorList>
            <person name="Gryganskyi A.P."/>
            <person name="Golan J."/>
            <person name="Dolatabadi S."/>
            <person name="Mondo S."/>
            <person name="Robb S."/>
            <person name="Idnurm A."/>
            <person name="Muszewska A."/>
            <person name="Steczkiewicz K."/>
            <person name="Masonjones S."/>
            <person name="Liao H.L."/>
            <person name="Gajdeczka M.T."/>
            <person name="Anike F."/>
            <person name="Vuek A."/>
            <person name="Anishchenko I.M."/>
            <person name="Voigt K."/>
            <person name="de Hoog G.S."/>
            <person name="Smith M.E."/>
            <person name="Heitman J."/>
            <person name="Vilgalys R."/>
            <person name="Stajich J.E."/>
        </authorList>
    </citation>
    <scope>NUCLEOTIDE SEQUENCE [LARGE SCALE GENOMIC DNA]</scope>
    <source>
        <strain evidence="2 3">LSU 92-RS-03</strain>
    </source>
</reference>
<feature type="compositionally biased region" description="Polar residues" evidence="1">
    <location>
        <begin position="17"/>
        <end position="28"/>
    </location>
</feature>
<accession>A0A367JVS6</accession>